<accession>A0A1F2PFJ6</accession>
<feature type="transmembrane region" description="Helical" evidence="1">
    <location>
        <begin position="234"/>
        <end position="255"/>
    </location>
</feature>
<evidence type="ECO:0000313" key="7">
    <source>
        <dbReference type="Proteomes" id="UP001163550"/>
    </source>
</evidence>
<feature type="transmembrane region" description="Helical" evidence="1">
    <location>
        <begin position="275"/>
        <end position="299"/>
    </location>
</feature>
<evidence type="ECO:0000256" key="1">
    <source>
        <dbReference type="SAM" id="Phobius"/>
    </source>
</evidence>
<dbReference type="InterPro" id="IPR058718">
    <property type="entry name" value="Agl6_TM_C"/>
</dbReference>
<dbReference type="EMBL" id="LKEU01000033">
    <property type="protein sequence ID" value="OFV70117.1"/>
    <property type="molecule type" value="Genomic_DNA"/>
</dbReference>
<organism evidence="4 6">
    <name type="scientific">Acetobacterium wieringae</name>
    <dbReference type="NCBI Taxonomy" id="52694"/>
    <lineage>
        <taxon>Bacteria</taxon>
        <taxon>Bacillati</taxon>
        <taxon>Bacillota</taxon>
        <taxon>Clostridia</taxon>
        <taxon>Eubacteriales</taxon>
        <taxon>Eubacteriaceae</taxon>
        <taxon>Acetobacterium</taxon>
    </lineage>
</organism>
<dbReference type="InterPro" id="IPR050256">
    <property type="entry name" value="Glycosyltransferase_2"/>
</dbReference>
<dbReference type="GO" id="GO:0099621">
    <property type="term" value="F:undecaprenyl-phosphate 4-deoxy-4-formamido-L-arabinose transferase activity"/>
    <property type="evidence" value="ECO:0007669"/>
    <property type="project" value="UniProtKB-EC"/>
</dbReference>
<feature type="domain" description="Low-salt glycan biosynthesis hexosyltransferase Agl6 C-terminal transmembrane region" evidence="3">
    <location>
        <begin position="288"/>
        <end position="380"/>
    </location>
</feature>
<keyword evidence="1" id="KW-1133">Transmembrane helix</keyword>
<proteinExistence type="predicted"/>
<dbReference type="InterPro" id="IPR029044">
    <property type="entry name" value="Nucleotide-diphossugar_trans"/>
</dbReference>
<dbReference type="STRING" id="52694.ACWI_23220"/>
<reference evidence="4 6" key="1">
    <citation type="submission" date="2015-09" db="EMBL/GenBank/DDBJ databases">
        <title>Genome sequence of Acetobacterium wieringae DSM 1911.</title>
        <authorList>
            <person name="Poehlein A."/>
            <person name="Bengelsdorf F.R."/>
            <person name="Schiel-Bengelsdorf B."/>
            <person name="Duerre P."/>
            <person name="Daniel R."/>
        </authorList>
    </citation>
    <scope>NUCLEOTIDE SEQUENCE [LARGE SCALE GENOMIC DNA]</scope>
    <source>
        <strain evidence="4 6">DSM 1911</strain>
    </source>
</reference>
<keyword evidence="1" id="KW-0472">Membrane</keyword>
<evidence type="ECO:0000259" key="3">
    <source>
        <dbReference type="Pfam" id="PF26629"/>
    </source>
</evidence>
<sequence>MEEREIELTILMPCLNEAETLEICIKKAMSFLEDNNVDGEVLIADNGSTDGSQEIAIRNGARVVNIEQKGYGSALRGGSENARGRYVIMGDADDSYNFLNLMPFLEKLREGYELVMGNRFKGGIEKGAMPPLHKYLGNPVLSFIGRIFYPSDIKDFHCGLRGYNRAAIQSLQLQTTGMEYASEMVVQATLHKLRMIEVPTTLSPDGRSRPPHLRSWRDGWRHLKFLMMYSPNWTFLYPGIILSVIGLVMMVAIGVGPTKIGNVNFGINTMMYGSAALLVGVNISLFSMFTKAYALSSGFIPNSPKTIGILEKFTVEKGVVIGVLLTLLGIVATIIAFVIWGNNSFGNLQPESIMKITIPAATLIAIGIELIFASFFLGILEIERKK</sequence>
<evidence type="ECO:0000259" key="2">
    <source>
        <dbReference type="Pfam" id="PF00535"/>
    </source>
</evidence>
<feature type="domain" description="Glycosyltransferase 2-like" evidence="2">
    <location>
        <begin position="9"/>
        <end position="169"/>
    </location>
</feature>
<keyword evidence="1" id="KW-0812">Transmembrane</keyword>
<dbReference type="Proteomes" id="UP000176244">
    <property type="component" value="Unassembled WGS sequence"/>
</dbReference>
<dbReference type="EMBL" id="CP087994">
    <property type="protein sequence ID" value="UYO63109.1"/>
    <property type="molecule type" value="Genomic_DNA"/>
</dbReference>
<dbReference type="Pfam" id="PF00535">
    <property type="entry name" value="Glycos_transf_2"/>
    <property type="match status" value="1"/>
</dbReference>
<dbReference type="CDD" id="cd04179">
    <property type="entry name" value="DPM_DPG-synthase_like"/>
    <property type="match status" value="1"/>
</dbReference>
<dbReference type="EC" id="2.4.2.53" evidence="4"/>
<keyword evidence="4" id="KW-0808">Transferase</keyword>
<dbReference type="AlphaFoldDB" id="A0A1F2PFJ6"/>
<feature type="transmembrane region" description="Helical" evidence="1">
    <location>
        <begin position="360"/>
        <end position="380"/>
    </location>
</feature>
<dbReference type="InterPro" id="IPR001173">
    <property type="entry name" value="Glyco_trans_2-like"/>
</dbReference>
<evidence type="ECO:0000313" key="6">
    <source>
        <dbReference type="Proteomes" id="UP000176244"/>
    </source>
</evidence>
<protein>
    <submittedName>
        <fullName evidence="5">Glycosyltransferase family 2 protein</fullName>
    </submittedName>
    <submittedName>
        <fullName evidence="4">Undecaprenyl-phosphate 4-deoxy-4-formamido-L-arabinose transferase</fullName>
        <ecNumber evidence="4">2.4.2.53</ecNumber>
    </submittedName>
</protein>
<dbReference type="Gene3D" id="3.90.550.10">
    <property type="entry name" value="Spore Coat Polysaccharide Biosynthesis Protein SpsA, Chain A"/>
    <property type="match status" value="1"/>
</dbReference>
<keyword evidence="7" id="KW-1185">Reference proteome</keyword>
<keyword evidence="4" id="KW-0328">Glycosyltransferase</keyword>
<evidence type="ECO:0000313" key="4">
    <source>
        <dbReference type="EMBL" id="OFV70117.1"/>
    </source>
</evidence>
<evidence type="ECO:0000313" key="5">
    <source>
        <dbReference type="EMBL" id="UYO63109.1"/>
    </source>
</evidence>
<dbReference type="Proteomes" id="UP001163550">
    <property type="component" value="Chromosome"/>
</dbReference>
<reference evidence="5" key="2">
    <citation type="submission" date="2021-11" db="EMBL/GenBank/DDBJ databases">
        <title>Isoprene-degrading acetogen.</title>
        <authorList>
            <person name="Yang Y."/>
            <person name="Jin H."/>
            <person name="Yan J."/>
        </authorList>
    </citation>
    <scope>NUCLEOTIDE SEQUENCE</scope>
    <source>
        <strain evidence="5">Berkeley</strain>
    </source>
</reference>
<dbReference type="PANTHER" id="PTHR48090:SF7">
    <property type="entry name" value="RFBJ PROTEIN"/>
    <property type="match status" value="1"/>
</dbReference>
<gene>
    <name evidence="4" type="primary">arnC_2</name>
    <name evidence="4" type="ORF">ACWI_23220</name>
    <name evidence="5" type="ORF">LNN31_01265</name>
</gene>
<dbReference type="Pfam" id="PF26629">
    <property type="entry name" value="GT2_TM_C"/>
    <property type="match status" value="1"/>
</dbReference>
<dbReference type="RefSeq" id="WP_175440948.1">
    <property type="nucleotide sequence ID" value="NZ_CP087994.1"/>
</dbReference>
<dbReference type="PANTHER" id="PTHR48090">
    <property type="entry name" value="UNDECAPRENYL-PHOSPHATE 4-DEOXY-4-FORMAMIDO-L-ARABINOSE TRANSFERASE-RELATED"/>
    <property type="match status" value="1"/>
</dbReference>
<name>A0A1F2PFJ6_9FIRM</name>
<dbReference type="SUPFAM" id="SSF53448">
    <property type="entry name" value="Nucleotide-diphospho-sugar transferases"/>
    <property type="match status" value="1"/>
</dbReference>
<feature type="transmembrane region" description="Helical" evidence="1">
    <location>
        <begin position="319"/>
        <end position="340"/>
    </location>
</feature>